<sequence>MKTRYMAWLNVILILVGEPEGEYKDALACGLIFNTDIMVGLSLVKAKRLF</sequence>
<reference evidence="1" key="1">
    <citation type="journal article" date="2011" name="PLoS Genet.">
        <title>Parallel evolution of a type IV secretion system in radiating lineages of the host-restricted bacterial pathogen Bartonella.</title>
        <authorList>
            <person name="Engel P."/>
            <person name="Salzburger W."/>
            <person name="Liesch M."/>
            <person name="Chang C.C."/>
            <person name="Maruyama S."/>
            <person name="Lanz C."/>
            <person name="Calteau A."/>
            <person name="Lajus A."/>
            <person name="Medigue C."/>
            <person name="Schuster S.C."/>
            <person name="Dehio C."/>
        </authorList>
    </citation>
    <scope>NUCLEOTIDE SEQUENCE</scope>
    <source>
        <strain evidence="1">ATCC BAA-1498</strain>
    </source>
</reference>
<proteinExistence type="predicted"/>
<dbReference type="EMBL" id="FN645459">
    <property type="protein sequence ID" value="CBI78078.1"/>
    <property type="molecule type" value="Genomic_DNA"/>
</dbReference>
<gene>
    <name evidence="1" type="ORF">BARRO_50427</name>
</gene>
<protein>
    <submittedName>
        <fullName evidence="1">Uncharacterized protein</fullName>
    </submittedName>
</protein>
<organism evidence="1">
    <name type="scientific">Bartonella rochalimae ATCC BAA-1498</name>
    <dbReference type="NCBI Taxonomy" id="685782"/>
    <lineage>
        <taxon>Bacteria</taxon>
        <taxon>Pseudomonadati</taxon>
        <taxon>Pseudomonadota</taxon>
        <taxon>Alphaproteobacteria</taxon>
        <taxon>Hyphomicrobiales</taxon>
        <taxon>Bartonellaceae</taxon>
        <taxon>Bartonella</taxon>
    </lineage>
</organism>
<evidence type="ECO:0000313" key="1">
    <source>
        <dbReference type="EMBL" id="CBI78078.1"/>
    </source>
</evidence>
<accession>E6YMH6</accession>
<dbReference type="AlphaFoldDB" id="E6YMH6"/>
<name>E6YMH6_9HYPH</name>